<proteinExistence type="predicted"/>
<dbReference type="Gene3D" id="1.25.40.10">
    <property type="entry name" value="Tetratricopeptide repeat domain"/>
    <property type="match status" value="1"/>
</dbReference>
<evidence type="ECO:0000256" key="2">
    <source>
        <dbReference type="ARBA" id="ARBA00022692"/>
    </source>
</evidence>
<feature type="transmembrane region" description="Helical" evidence="6">
    <location>
        <begin position="274"/>
        <end position="292"/>
    </location>
</feature>
<feature type="compositionally biased region" description="Polar residues" evidence="5">
    <location>
        <begin position="462"/>
        <end position="479"/>
    </location>
</feature>
<keyword evidence="2 6" id="KW-0812">Transmembrane</keyword>
<feature type="transmembrane region" description="Helical" evidence="6">
    <location>
        <begin position="598"/>
        <end position="621"/>
    </location>
</feature>
<dbReference type="PANTHER" id="PTHR11040:SF210">
    <property type="entry name" value="ZINC-REGULATED TRANSPORTER 3"/>
    <property type="match status" value="1"/>
</dbReference>
<feature type="transmembrane region" description="Helical" evidence="6">
    <location>
        <begin position="662"/>
        <end position="684"/>
    </location>
</feature>
<dbReference type="FunCoup" id="J5K8D6">
    <property type="interactions" value="19"/>
</dbReference>
<dbReference type="Proteomes" id="UP000002762">
    <property type="component" value="Unassembled WGS sequence"/>
</dbReference>
<keyword evidence="3 6" id="KW-1133">Transmembrane helix</keyword>
<reference evidence="7 8" key="1">
    <citation type="journal article" date="2012" name="Sci. Rep.">
        <title>Genomic perspectives on the evolution of fungal entomopathogenicity in Beauveria bassiana.</title>
        <authorList>
            <person name="Xiao G."/>
            <person name="Ying S.H."/>
            <person name="Zheng P."/>
            <person name="Wang Z.L."/>
            <person name="Zhang S."/>
            <person name="Xie X.Q."/>
            <person name="Shang Y."/>
            <person name="St Leger R.J."/>
            <person name="Zhao G.P."/>
            <person name="Wang C."/>
            <person name="Feng M.G."/>
        </authorList>
    </citation>
    <scope>NUCLEOTIDE SEQUENCE [LARGE SCALE GENOMIC DNA]</scope>
    <source>
        <strain evidence="7 8">ARSEF 2860</strain>
    </source>
</reference>
<gene>
    <name evidence="7" type="ORF">BBA_01230</name>
</gene>
<feature type="region of interest" description="Disordered" evidence="5">
    <location>
        <begin position="497"/>
        <end position="553"/>
    </location>
</feature>
<dbReference type="Pfam" id="PF02535">
    <property type="entry name" value="Zip"/>
    <property type="match status" value="2"/>
</dbReference>
<dbReference type="InterPro" id="IPR011990">
    <property type="entry name" value="TPR-like_helical_dom_sf"/>
</dbReference>
<dbReference type="HOGENOM" id="CLU_023518_1_0_1"/>
<dbReference type="GO" id="GO:0005385">
    <property type="term" value="F:zinc ion transmembrane transporter activity"/>
    <property type="evidence" value="ECO:0007669"/>
    <property type="project" value="TreeGrafter"/>
</dbReference>
<feature type="region of interest" description="Disordered" evidence="5">
    <location>
        <begin position="377"/>
        <end position="401"/>
    </location>
</feature>
<evidence type="ECO:0000256" key="4">
    <source>
        <dbReference type="ARBA" id="ARBA00023136"/>
    </source>
</evidence>
<feature type="transmembrane region" description="Helical" evidence="6">
    <location>
        <begin position="696"/>
        <end position="717"/>
    </location>
</feature>
<evidence type="ECO:0000256" key="1">
    <source>
        <dbReference type="ARBA" id="ARBA00004141"/>
    </source>
</evidence>
<dbReference type="InParanoid" id="J5K8D6"/>
<keyword evidence="4 6" id="KW-0472">Membrane</keyword>
<dbReference type="InterPro" id="IPR003689">
    <property type="entry name" value="ZIP"/>
</dbReference>
<dbReference type="STRING" id="655819.J5K8D6"/>
<feature type="transmembrane region" description="Helical" evidence="6">
    <location>
        <begin position="235"/>
        <end position="254"/>
    </location>
</feature>
<feature type="compositionally biased region" description="Basic and acidic residues" evidence="5">
    <location>
        <begin position="525"/>
        <end position="535"/>
    </location>
</feature>
<dbReference type="RefSeq" id="XP_008594549.1">
    <property type="nucleotide sequence ID" value="XM_008596327.1"/>
</dbReference>
<dbReference type="SUPFAM" id="SSF48452">
    <property type="entry name" value="TPR-like"/>
    <property type="match status" value="1"/>
</dbReference>
<feature type="transmembrane region" description="Helical" evidence="6">
    <location>
        <begin position="627"/>
        <end position="650"/>
    </location>
</feature>
<name>J5K8D6_BEAB2</name>
<dbReference type="GeneID" id="19884242"/>
<organism evidence="7 8">
    <name type="scientific">Beauveria bassiana (strain ARSEF 2860)</name>
    <name type="common">White muscardine disease fungus</name>
    <name type="synonym">Tritirachium shiotae</name>
    <dbReference type="NCBI Taxonomy" id="655819"/>
    <lineage>
        <taxon>Eukaryota</taxon>
        <taxon>Fungi</taxon>
        <taxon>Dikarya</taxon>
        <taxon>Ascomycota</taxon>
        <taxon>Pezizomycotina</taxon>
        <taxon>Sordariomycetes</taxon>
        <taxon>Hypocreomycetidae</taxon>
        <taxon>Hypocreales</taxon>
        <taxon>Cordycipitaceae</taxon>
        <taxon>Beauveria</taxon>
    </lineage>
</organism>
<evidence type="ECO:0000256" key="3">
    <source>
        <dbReference type="ARBA" id="ARBA00022989"/>
    </source>
</evidence>
<dbReference type="EMBL" id="JH725151">
    <property type="protein sequence ID" value="EJP70361.1"/>
    <property type="molecule type" value="Genomic_DNA"/>
</dbReference>
<dbReference type="AlphaFoldDB" id="J5K8D6"/>
<evidence type="ECO:0000313" key="7">
    <source>
        <dbReference type="EMBL" id="EJP70361.1"/>
    </source>
</evidence>
<protein>
    <submittedName>
        <fullName evidence="7">ZIP Zinc transporter</fullName>
    </submittedName>
</protein>
<evidence type="ECO:0000256" key="6">
    <source>
        <dbReference type="SAM" id="Phobius"/>
    </source>
</evidence>
<feature type="region of interest" description="Disordered" evidence="5">
    <location>
        <begin position="307"/>
        <end position="363"/>
    </location>
</feature>
<sequence>MGRFKYFVGAHAEAHIWCQVTIDLLAKHTTYFVRGNVNRAESDFEEAQAEFLHAQRVWLKGSQMRNHHFIGACLYKIGCAALDAGHVGLSVRHPEESLEIAALDQHVLQGDYARVLYKLSVALRSCGFDDGEAGKRMKEAQAIAWTCLGLKKDAAFVNEERTFDGLVSPESAALLERLPLPDMTATASLDNDVRGWILSFISGIACVFGASVVCVDLLIRKLPGKSNFRIQESNVFLACSLSLSFGVMLFSSLYSMLPEAKGYLKSVHWGDRPAGLLIMACFIGGFIGIQAVSRFLHQHMPSHVVDCDHTHNDSSPLNDVDGHQPHGHSHAHLGEPYNSASSALPHSRRSRLPSPFAQANHHTHTENGLAIDHASETTPLLPTSKPAAAPSRGRGRARTEHVDVPRRPSMLEVQKRVMSFVRDTKTSCDEEGSCYGYSDPCGQECFKHISYRAVKVSKSQTRLRSTVSATHPPHISTNLDPDLDYADSLVSPMYRTSRATSRDAMLRPPVESVHEDDEGQQSNADAHDHVSEAGHNHASCAASHADDVEAQQHHHHVPTNAFLAIGLQTSIAITLHKLPEGFITYATNHANPQLGFNVFMALFVHNITEGFTMCLPLYMALGSRWKAMAWSALLGGLSQPFGAGIAALWFKLASRTSMQPNAVAYGCLFAATSGIMVSVALQLFVEGLSLNHNRNLCMFFGFLGMAILGLSNALFAAH</sequence>
<accession>J5K8D6</accession>
<evidence type="ECO:0000256" key="5">
    <source>
        <dbReference type="SAM" id="MobiDB-lite"/>
    </source>
</evidence>
<dbReference type="OrthoDB" id="262547at2759"/>
<comment type="subcellular location">
    <subcellularLocation>
        <location evidence="1">Membrane</location>
        <topology evidence="1">Multi-pass membrane protein</topology>
    </subcellularLocation>
</comment>
<dbReference type="PANTHER" id="PTHR11040">
    <property type="entry name" value="ZINC/IRON TRANSPORTER"/>
    <property type="match status" value="1"/>
</dbReference>
<feature type="region of interest" description="Disordered" evidence="5">
    <location>
        <begin position="462"/>
        <end position="482"/>
    </location>
</feature>
<evidence type="ECO:0000313" key="8">
    <source>
        <dbReference type="Proteomes" id="UP000002762"/>
    </source>
</evidence>
<keyword evidence="8" id="KW-1185">Reference proteome</keyword>
<feature type="transmembrane region" description="Helical" evidence="6">
    <location>
        <begin position="196"/>
        <end position="219"/>
    </location>
</feature>
<dbReference type="GO" id="GO:0016020">
    <property type="term" value="C:membrane"/>
    <property type="evidence" value="ECO:0007669"/>
    <property type="project" value="UniProtKB-SubCell"/>
</dbReference>